<comment type="similarity">
    <text evidence="2">Belongs to the SF3A3 family.</text>
</comment>
<dbReference type="InterPro" id="IPR025086">
    <property type="entry name" value="SDE2/SF3A3_SAP"/>
</dbReference>
<evidence type="ECO:0000259" key="9">
    <source>
        <dbReference type="PROSITE" id="PS50171"/>
    </source>
</evidence>
<keyword evidence="5" id="KW-0863">Zinc-finger</keyword>
<keyword evidence="4" id="KW-0479">Metal-binding</keyword>
<evidence type="ECO:0000256" key="8">
    <source>
        <dbReference type="ARBA" id="ARBA00023242"/>
    </source>
</evidence>
<dbReference type="PROSITE" id="PS50171">
    <property type="entry name" value="ZF_MATRIN"/>
    <property type="match status" value="1"/>
</dbReference>
<keyword evidence="11" id="KW-1185">Reference proteome</keyword>
<evidence type="ECO:0000256" key="4">
    <source>
        <dbReference type="ARBA" id="ARBA00022723"/>
    </source>
</evidence>
<reference evidence="10" key="1">
    <citation type="journal article" date="2022" name="Int. J. Mol. Sci.">
        <title>Draft Genome of Tanacetum Coccineum: Genomic Comparison of Closely Related Tanacetum-Family Plants.</title>
        <authorList>
            <person name="Yamashiro T."/>
            <person name="Shiraishi A."/>
            <person name="Nakayama K."/>
            <person name="Satake H."/>
        </authorList>
    </citation>
    <scope>NUCLEOTIDE SEQUENCE</scope>
</reference>
<dbReference type="Pfam" id="PF11931">
    <property type="entry name" value="SF3a60_Prp9_C"/>
    <property type="match status" value="1"/>
</dbReference>
<protein>
    <submittedName>
        <fullName evidence="10">Splicing factor SF3a60</fullName>
    </submittedName>
</protein>
<dbReference type="Pfam" id="PF13297">
    <property type="entry name" value="SDE2_2C"/>
    <property type="match status" value="1"/>
</dbReference>
<evidence type="ECO:0000256" key="2">
    <source>
        <dbReference type="ARBA" id="ARBA00008776"/>
    </source>
</evidence>
<accession>A0ABQ5B877</accession>
<evidence type="ECO:0000256" key="1">
    <source>
        <dbReference type="ARBA" id="ARBA00004123"/>
    </source>
</evidence>
<dbReference type="Pfam" id="PF16837">
    <property type="entry name" value="SF3A3"/>
    <property type="match status" value="1"/>
</dbReference>
<dbReference type="PANTHER" id="PTHR12786:SF2">
    <property type="entry name" value="SPLICING FACTOR 3A SUBUNIT 3"/>
    <property type="match status" value="1"/>
</dbReference>
<organism evidence="10 11">
    <name type="scientific">Tanacetum coccineum</name>
    <dbReference type="NCBI Taxonomy" id="301880"/>
    <lineage>
        <taxon>Eukaryota</taxon>
        <taxon>Viridiplantae</taxon>
        <taxon>Streptophyta</taxon>
        <taxon>Embryophyta</taxon>
        <taxon>Tracheophyta</taxon>
        <taxon>Spermatophyta</taxon>
        <taxon>Magnoliopsida</taxon>
        <taxon>eudicotyledons</taxon>
        <taxon>Gunneridae</taxon>
        <taxon>Pentapetalae</taxon>
        <taxon>asterids</taxon>
        <taxon>campanulids</taxon>
        <taxon>Asterales</taxon>
        <taxon>Asteraceae</taxon>
        <taxon>Asteroideae</taxon>
        <taxon>Anthemideae</taxon>
        <taxon>Anthemidinae</taxon>
        <taxon>Tanacetum</taxon>
    </lineage>
</organism>
<dbReference type="InterPro" id="IPR051421">
    <property type="entry name" value="RNA_Proc_DNA_Dmg_Regulator"/>
</dbReference>
<keyword evidence="7" id="KW-0508">mRNA splicing</keyword>
<evidence type="ECO:0000313" key="11">
    <source>
        <dbReference type="Proteomes" id="UP001151760"/>
    </source>
</evidence>
<keyword evidence="8" id="KW-0539">Nucleus</keyword>
<comment type="caution">
    <text evidence="10">The sequence shown here is derived from an EMBL/GenBank/DDBJ whole genome shotgun (WGS) entry which is preliminary data.</text>
</comment>
<name>A0ABQ5B877_9ASTR</name>
<evidence type="ECO:0000256" key="6">
    <source>
        <dbReference type="ARBA" id="ARBA00022833"/>
    </source>
</evidence>
<proteinExistence type="inferred from homology"/>
<evidence type="ECO:0000256" key="7">
    <source>
        <dbReference type="ARBA" id="ARBA00023187"/>
    </source>
</evidence>
<keyword evidence="3" id="KW-0507">mRNA processing</keyword>
<evidence type="ECO:0000256" key="3">
    <source>
        <dbReference type="ARBA" id="ARBA00022664"/>
    </source>
</evidence>
<dbReference type="InterPro" id="IPR031774">
    <property type="entry name" value="SF3A3_dom"/>
</dbReference>
<dbReference type="InterPro" id="IPR000690">
    <property type="entry name" value="Matrin/U1-C_Znf_C2H2"/>
</dbReference>
<feature type="domain" description="Matrin-type" evidence="9">
    <location>
        <begin position="402"/>
        <end position="433"/>
    </location>
</feature>
<comment type="subcellular location">
    <subcellularLocation>
        <location evidence="1">Nucleus</location>
    </subcellularLocation>
</comment>
<reference evidence="10" key="2">
    <citation type="submission" date="2022-01" db="EMBL/GenBank/DDBJ databases">
        <authorList>
            <person name="Yamashiro T."/>
            <person name="Shiraishi A."/>
            <person name="Satake H."/>
            <person name="Nakayama K."/>
        </authorList>
    </citation>
    <scope>NUCLEOTIDE SEQUENCE</scope>
</reference>
<dbReference type="EMBL" id="BQNB010013032">
    <property type="protein sequence ID" value="GJT11005.1"/>
    <property type="molecule type" value="Genomic_DNA"/>
</dbReference>
<sequence>MSSTLLEVTRATHEDTERLERLIVKVLKNDPAINKKRRLSQMHLVRYMINQIISTTRKLAELYEDKDNARKDEIEAAFGGQTFHDMLKEIRDYHRRFPSARVFDETDLEYEHEVPDVKFSGEEANGRYLDMHALHNEYVNSRIGKEVDYASFLEVFSLLQVIPQKLKKTRAYKEYLSDMLVYLMSFVERTDPLLDLERLFVMVEDEFNEQWADQGKVKGIGLDGYSSAEELVALGPEKLKEALGALGLKTGGTVQQRAERLFLTKHTSLEELDRKQFMKKESTKEIALMEAKMLKLCEISTETIIRTKENAEKKQGLIYEEMEVDREDDHEDELEIVSEGDYQKIYNPLKFPIGWDGKPIQHWLYKLHGLGHEFKRVEFPIGWDGKPIQHWLYKLHGLGHEFKCEICGNYTYRGRRAYEHHFKESRHQYGMRQLGIPNTKDFNEITSIVEARQLWEKIKEKQGMKRWRPEVEEEYEDQEGNIYNKKTYTDLKRQCLI</sequence>
<dbReference type="PANTHER" id="PTHR12786">
    <property type="entry name" value="SPLICING FACTOR SF3A-RELATED"/>
    <property type="match status" value="1"/>
</dbReference>
<dbReference type="InterPro" id="IPR024598">
    <property type="entry name" value="SF3a60/Prp9_C"/>
</dbReference>
<dbReference type="Proteomes" id="UP001151760">
    <property type="component" value="Unassembled WGS sequence"/>
</dbReference>
<evidence type="ECO:0000256" key="5">
    <source>
        <dbReference type="ARBA" id="ARBA00022771"/>
    </source>
</evidence>
<gene>
    <name evidence="10" type="ORF">Tco_0858047</name>
</gene>
<keyword evidence="6" id="KW-0862">Zinc</keyword>
<evidence type="ECO:0000313" key="10">
    <source>
        <dbReference type="EMBL" id="GJT11005.1"/>
    </source>
</evidence>